<gene>
    <name evidence="3" type="ORF">scyTo_0020332</name>
</gene>
<protein>
    <recommendedName>
        <fullName evidence="2">B30.2/SPRY domain-containing protein</fullName>
    </recommendedName>
</protein>
<evidence type="ECO:0000256" key="1">
    <source>
        <dbReference type="SAM" id="Coils"/>
    </source>
</evidence>
<dbReference type="PRINTS" id="PR01407">
    <property type="entry name" value="BUTYPHLNCDUF"/>
</dbReference>
<feature type="domain" description="B30.2/SPRY" evidence="2">
    <location>
        <begin position="147"/>
        <end position="339"/>
    </location>
</feature>
<dbReference type="Proteomes" id="UP000288216">
    <property type="component" value="Unassembled WGS sequence"/>
</dbReference>
<dbReference type="InterPro" id="IPR058030">
    <property type="entry name" value="TRIM8/14/16/25/29/45/65_CC"/>
</dbReference>
<dbReference type="InterPro" id="IPR043136">
    <property type="entry name" value="B30.2/SPRY_sf"/>
</dbReference>
<dbReference type="PROSITE" id="PS50188">
    <property type="entry name" value="B302_SPRY"/>
    <property type="match status" value="1"/>
</dbReference>
<proteinExistence type="predicted"/>
<dbReference type="InterPro" id="IPR013320">
    <property type="entry name" value="ConA-like_dom_sf"/>
</dbReference>
<dbReference type="Pfam" id="PF25600">
    <property type="entry name" value="TRIM_CC"/>
    <property type="match status" value="1"/>
</dbReference>
<keyword evidence="4" id="KW-1185">Reference proteome</keyword>
<dbReference type="SMART" id="SM00449">
    <property type="entry name" value="SPRY"/>
    <property type="match status" value="1"/>
</dbReference>
<evidence type="ECO:0000313" key="3">
    <source>
        <dbReference type="EMBL" id="GCB75183.1"/>
    </source>
</evidence>
<dbReference type="InterPro" id="IPR006574">
    <property type="entry name" value="PRY"/>
</dbReference>
<reference evidence="3 4" key="1">
    <citation type="journal article" date="2018" name="Nat. Ecol. Evol.">
        <title>Shark genomes provide insights into elasmobranch evolution and the origin of vertebrates.</title>
        <authorList>
            <person name="Hara Y"/>
            <person name="Yamaguchi K"/>
            <person name="Onimaru K"/>
            <person name="Kadota M"/>
            <person name="Koyanagi M"/>
            <person name="Keeley SD"/>
            <person name="Tatsumi K"/>
            <person name="Tanaka K"/>
            <person name="Motone F"/>
            <person name="Kageyama Y"/>
            <person name="Nozu R"/>
            <person name="Adachi N"/>
            <person name="Nishimura O"/>
            <person name="Nakagawa R"/>
            <person name="Tanegashima C"/>
            <person name="Kiyatake I"/>
            <person name="Matsumoto R"/>
            <person name="Murakumo K"/>
            <person name="Nishida K"/>
            <person name="Terakita A"/>
            <person name="Kuratani S"/>
            <person name="Sato K"/>
            <person name="Hyodo S Kuraku.S."/>
        </authorList>
    </citation>
    <scope>NUCLEOTIDE SEQUENCE [LARGE SCALE GENOMIC DNA]</scope>
</reference>
<dbReference type="SMART" id="SM00589">
    <property type="entry name" value="PRY"/>
    <property type="match status" value="1"/>
</dbReference>
<dbReference type="InterPro" id="IPR050143">
    <property type="entry name" value="TRIM/RBCC"/>
</dbReference>
<dbReference type="InterPro" id="IPR003879">
    <property type="entry name" value="Butyrophylin_SPRY"/>
</dbReference>
<dbReference type="PANTHER" id="PTHR24103">
    <property type="entry name" value="E3 UBIQUITIN-PROTEIN LIGASE TRIM"/>
    <property type="match status" value="1"/>
</dbReference>
<dbReference type="OMA" id="QQYWSAK"/>
<comment type="caution">
    <text evidence="3">The sequence shown here is derived from an EMBL/GenBank/DDBJ whole genome shotgun (WGS) entry which is preliminary data.</text>
</comment>
<sequence>MFQHLFFQEKLKILMKSLKAKVVKFGGVRNEYQLTVKHIKSQALRAEKHMKQEFQKLHCFLYSEEKTLMNDLRKDEEGQLLLMRQKMKEVSEEMSSLNAVIQSIESQLGQQDSARFLLDFPATRQRANCTPRDPEVVSAVINVGRYVGSLQYKVWKKMLNIINTASVTLDPNTAAPWLCLSEDLTMMGWSPIKQQLPDNPERFDSCVSVLGLEGFTSGRHHWDVDVTGQSSWCLGVAKESIQRKGIIKVDPENGFWTIGLMDGNECYAYTSPWRTELSITPNVIRVYLDYKSGKVSFYNLENMCLLYTFTHSFTEKVYPYFCPYLVPDSKNVSGMKIYPQKVVLQD</sequence>
<dbReference type="Pfam" id="PF00622">
    <property type="entry name" value="SPRY"/>
    <property type="match status" value="1"/>
</dbReference>
<dbReference type="Pfam" id="PF13765">
    <property type="entry name" value="PRY"/>
    <property type="match status" value="1"/>
</dbReference>
<feature type="coiled-coil region" evidence="1">
    <location>
        <begin position="73"/>
        <end position="107"/>
    </location>
</feature>
<dbReference type="CDD" id="cd13733">
    <property type="entry name" value="SPRY_PRY_C-I_1"/>
    <property type="match status" value="1"/>
</dbReference>
<dbReference type="OrthoDB" id="6105938at2759"/>
<name>A0A401PPX4_SCYTO</name>
<dbReference type="AlphaFoldDB" id="A0A401PPX4"/>
<organism evidence="3 4">
    <name type="scientific">Scyliorhinus torazame</name>
    <name type="common">Cloudy catshark</name>
    <name type="synonym">Catulus torazame</name>
    <dbReference type="NCBI Taxonomy" id="75743"/>
    <lineage>
        <taxon>Eukaryota</taxon>
        <taxon>Metazoa</taxon>
        <taxon>Chordata</taxon>
        <taxon>Craniata</taxon>
        <taxon>Vertebrata</taxon>
        <taxon>Chondrichthyes</taxon>
        <taxon>Elasmobranchii</taxon>
        <taxon>Galeomorphii</taxon>
        <taxon>Galeoidea</taxon>
        <taxon>Carcharhiniformes</taxon>
        <taxon>Scyliorhinidae</taxon>
        <taxon>Scyliorhinus</taxon>
    </lineage>
</organism>
<dbReference type="InterPro" id="IPR003877">
    <property type="entry name" value="SPRY_dom"/>
</dbReference>
<dbReference type="FunFam" id="2.60.120.920:FF:000004">
    <property type="entry name" value="Butyrophilin subfamily 1 member A1"/>
    <property type="match status" value="1"/>
</dbReference>
<evidence type="ECO:0000313" key="4">
    <source>
        <dbReference type="Proteomes" id="UP000288216"/>
    </source>
</evidence>
<keyword evidence="1" id="KW-0175">Coiled coil</keyword>
<dbReference type="EMBL" id="BFAA01016282">
    <property type="protein sequence ID" value="GCB75183.1"/>
    <property type="molecule type" value="Genomic_DNA"/>
</dbReference>
<dbReference type="InterPro" id="IPR001870">
    <property type="entry name" value="B30.2/SPRY"/>
</dbReference>
<dbReference type="Gene3D" id="2.60.120.920">
    <property type="match status" value="1"/>
</dbReference>
<dbReference type="SUPFAM" id="SSF49899">
    <property type="entry name" value="Concanavalin A-like lectins/glucanases"/>
    <property type="match status" value="1"/>
</dbReference>
<accession>A0A401PPX4</accession>
<evidence type="ECO:0000259" key="2">
    <source>
        <dbReference type="PROSITE" id="PS50188"/>
    </source>
</evidence>
<dbReference type="STRING" id="75743.A0A401PPX4"/>